<dbReference type="InterPro" id="IPR015943">
    <property type="entry name" value="WD40/YVTN_repeat-like_dom_sf"/>
</dbReference>
<dbReference type="KEGG" id="aba:Acid345_2442"/>
<keyword evidence="2 6" id="KW-0418">Kinase</keyword>
<evidence type="ECO:0000313" key="6">
    <source>
        <dbReference type="EMBL" id="ABF41443.1"/>
    </source>
</evidence>
<dbReference type="InterPro" id="IPR013783">
    <property type="entry name" value="Ig-like_fold"/>
</dbReference>
<dbReference type="GO" id="GO:0000155">
    <property type="term" value="F:phosphorelay sensor kinase activity"/>
    <property type="evidence" value="ECO:0007669"/>
    <property type="project" value="InterPro"/>
</dbReference>
<dbReference type="PANTHER" id="PTHR24421">
    <property type="entry name" value="NITRATE/NITRITE SENSOR PROTEIN NARX-RELATED"/>
    <property type="match status" value="1"/>
</dbReference>
<evidence type="ECO:0000256" key="1">
    <source>
        <dbReference type="ARBA" id="ARBA00022679"/>
    </source>
</evidence>
<keyword evidence="7" id="KW-1185">Reference proteome</keyword>
<dbReference type="eggNOG" id="COG4585">
    <property type="taxonomic scope" value="Bacteria"/>
</dbReference>
<dbReference type="eggNOG" id="COG3292">
    <property type="taxonomic scope" value="Bacteria"/>
</dbReference>
<dbReference type="SMART" id="SM00387">
    <property type="entry name" value="HATPase_c"/>
    <property type="match status" value="1"/>
</dbReference>
<dbReference type="Pfam" id="PF07730">
    <property type="entry name" value="HisKA_3"/>
    <property type="match status" value="1"/>
</dbReference>
<dbReference type="EnsemblBacteria" id="ABF41443">
    <property type="protein sequence ID" value="ABF41443"/>
    <property type="gene ID" value="Acid345_2442"/>
</dbReference>
<dbReference type="Gene3D" id="2.130.10.10">
    <property type="entry name" value="YVTN repeat-like/Quinoprotein amine dehydrogenase"/>
    <property type="match status" value="3"/>
</dbReference>
<dbReference type="GO" id="GO:0016020">
    <property type="term" value="C:membrane"/>
    <property type="evidence" value="ECO:0007669"/>
    <property type="project" value="InterPro"/>
</dbReference>
<evidence type="ECO:0000256" key="3">
    <source>
        <dbReference type="ARBA" id="ARBA00023012"/>
    </source>
</evidence>
<dbReference type="InterPro" id="IPR011123">
    <property type="entry name" value="Y_Y_Y"/>
</dbReference>
<evidence type="ECO:0000256" key="2">
    <source>
        <dbReference type="ARBA" id="ARBA00022777"/>
    </source>
</evidence>
<sequence>MISTGRVRIQPSLVVWFLLLISAGSSLFALNPDLSISQYAHSTWRVQDGAFRSAPNAVAQTKDGYLWIGTEGGLVHFDGVRFVPWVPPAGVKLLDPRIFSLMAASDGSLWIGTGYSISHWRRNELINYSQLSGRIEAIAEDHDGTVWFVRTQITDGGGPVCRITNDQPQCFGKADGIPFPIAVQLRVGNSGELWVGGYSELCRWKPASLSSDCFAKGSQVPETFASIKAIATGNDGTVWVARERPGSFLQLERFAQEKWTTLSYPEIAINNSDVTTLFVDRDNTIWVGSANHGVFRIVGNTVRSFGRTDGLSSDAVGRFYQDVEGTVWVVTSAGIDNFRDLKVVTYSMREGLTAAGAGTVLGTRDGTVWIGNFHALDFMQGSKLSSIRAGNGLPGLYITTFFEDHAGRLWVGIDDGLWVYENQTFRPVRHADGSKLGIVFSITEDTLHNIWARAGKNLDRIADYRLQEETTSPQISTSYILAASPQGGIYLGLVSGDLVQYDGGKSQTFASNEVGNTRQIRDLLVEPDGSVWGTTLDEIVRWKNGERKNLTTRNGLPCDEIFALVEDSRGSLWIESKCGVIEIERAQLDAWWEHPETVVKFGLLDGSDGMQAGLTPLKPQATRSADGKLWFVNGRILQMLDPNHLQRNPVPPPVQIEEIVADHKSHSPQAGLRLPALTRDLEIDYTALSFVAPQKVQFRYMLEGRDTAWQETMTRRQAFYNNLGPGHYRFRVMASNNDGVWNEAGAYLDFSILPAYYQTVWFRLLCAIAFLMVLWSIFQIRVHQLRRQFEIGVEARVNERTRIARELHDTLLQTLHGLMFQFQAVRNLLPRRPEDAMRSLDDAIVETEKALAEGRNAIQGIRSESRDGDDLAEFLKNASKDFASTAKPGESLPTFDLIEEGQRRSVSSDVNNEVCRIALELLRNAFRHAQATRIEAEIRYDAQMLRLRIRDNGKGIDPVVLREGGVAGHWGLKGVRERAERIGAKIEFWSDVGLGTEIQVTVPAGVAYQAESEERLLQSNPRTKSRAKQS</sequence>
<dbReference type="EMBL" id="CP000360">
    <property type="protein sequence ID" value="ABF41443.1"/>
    <property type="molecule type" value="Genomic_DNA"/>
</dbReference>
<keyword evidence="1" id="KW-0808">Transferase</keyword>
<dbReference type="SUPFAM" id="SSF63829">
    <property type="entry name" value="Calcium-dependent phosphotriesterase"/>
    <property type="match status" value="3"/>
</dbReference>
<feature type="domain" description="Histidine kinase" evidence="5">
    <location>
        <begin position="916"/>
        <end position="1006"/>
    </location>
</feature>
<dbReference type="Pfam" id="PF02518">
    <property type="entry name" value="HATPase_c"/>
    <property type="match status" value="1"/>
</dbReference>
<feature type="transmembrane region" description="Helical" evidence="4">
    <location>
        <begin position="760"/>
        <end position="778"/>
    </location>
</feature>
<keyword evidence="4" id="KW-1133">Transmembrane helix</keyword>
<dbReference type="InterPro" id="IPR005467">
    <property type="entry name" value="His_kinase_dom"/>
</dbReference>
<dbReference type="InterPro" id="IPR003594">
    <property type="entry name" value="HATPase_dom"/>
</dbReference>
<dbReference type="SUPFAM" id="SSF55874">
    <property type="entry name" value="ATPase domain of HSP90 chaperone/DNA topoisomerase II/histidine kinase"/>
    <property type="match status" value="1"/>
</dbReference>
<evidence type="ECO:0000313" key="7">
    <source>
        <dbReference type="Proteomes" id="UP000002432"/>
    </source>
</evidence>
<evidence type="ECO:0000259" key="5">
    <source>
        <dbReference type="PROSITE" id="PS50109"/>
    </source>
</evidence>
<proteinExistence type="predicted"/>
<keyword evidence="4" id="KW-0472">Membrane</keyword>
<gene>
    <name evidence="6" type="ordered locus">Acid345_2442</name>
</gene>
<dbReference type="RefSeq" id="WP_011523244.1">
    <property type="nucleotide sequence ID" value="NC_008009.1"/>
</dbReference>
<dbReference type="CDD" id="cd16917">
    <property type="entry name" value="HATPase_UhpB-NarQ-NarX-like"/>
    <property type="match status" value="1"/>
</dbReference>
<dbReference type="STRING" id="204669.Acid345_2442"/>
<organism evidence="6 7">
    <name type="scientific">Koribacter versatilis (strain Ellin345)</name>
    <dbReference type="NCBI Taxonomy" id="204669"/>
    <lineage>
        <taxon>Bacteria</taxon>
        <taxon>Pseudomonadati</taxon>
        <taxon>Acidobacteriota</taxon>
        <taxon>Terriglobia</taxon>
        <taxon>Terriglobales</taxon>
        <taxon>Candidatus Korobacteraceae</taxon>
        <taxon>Candidatus Korobacter</taxon>
    </lineage>
</organism>
<dbReference type="Proteomes" id="UP000002432">
    <property type="component" value="Chromosome"/>
</dbReference>
<dbReference type="Gene3D" id="1.20.5.1930">
    <property type="match status" value="1"/>
</dbReference>
<dbReference type="InterPro" id="IPR011712">
    <property type="entry name" value="Sig_transdc_His_kin_sub3_dim/P"/>
</dbReference>
<dbReference type="OrthoDB" id="127270at2"/>
<dbReference type="AlphaFoldDB" id="Q1INV7"/>
<dbReference type="InterPro" id="IPR050482">
    <property type="entry name" value="Sensor_HK_TwoCompSys"/>
</dbReference>
<reference evidence="6 7" key="1">
    <citation type="journal article" date="2009" name="Appl. Environ. Microbiol.">
        <title>Three genomes from the phylum Acidobacteria provide insight into the lifestyles of these microorganisms in soils.</title>
        <authorList>
            <person name="Ward N.L."/>
            <person name="Challacombe J.F."/>
            <person name="Janssen P.H."/>
            <person name="Henrissat B."/>
            <person name="Coutinho P.M."/>
            <person name="Wu M."/>
            <person name="Xie G."/>
            <person name="Haft D.H."/>
            <person name="Sait M."/>
            <person name="Badger J."/>
            <person name="Barabote R.D."/>
            <person name="Bradley B."/>
            <person name="Brettin T.S."/>
            <person name="Brinkac L.M."/>
            <person name="Bruce D."/>
            <person name="Creasy T."/>
            <person name="Daugherty S.C."/>
            <person name="Davidsen T.M."/>
            <person name="DeBoy R.T."/>
            <person name="Detter J.C."/>
            <person name="Dodson R.J."/>
            <person name="Durkin A.S."/>
            <person name="Ganapathy A."/>
            <person name="Gwinn-Giglio M."/>
            <person name="Han C.S."/>
            <person name="Khouri H."/>
            <person name="Kiss H."/>
            <person name="Kothari S.P."/>
            <person name="Madupu R."/>
            <person name="Nelson K.E."/>
            <person name="Nelson W.C."/>
            <person name="Paulsen I."/>
            <person name="Penn K."/>
            <person name="Ren Q."/>
            <person name="Rosovitz M.J."/>
            <person name="Selengut J.D."/>
            <person name="Shrivastava S."/>
            <person name="Sullivan S.A."/>
            <person name="Tapia R."/>
            <person name="Thompson L.S."/>
            <person name="Watkins K.L."/>
            <person name="Yang Q."/>
            <person name="Yu C."/>
            <person name="Zafar N."/>
            <person name="Zhou L."/>
            <person name="Kuske C.R."/>
        </authorList>
    </citation>
    <scope>NUCLEOTIDE SEQUENCE [LARGE SCALE GENOMIC DNA]</scope>
    <source>
        <strain evidence="6 7">Ellin345</strain>
    </source>
</reference>
<keyword evidence="3" id="KW-0902">Two-component regulatory system</keyword>
<dbReference type="InterPro" id="IPR011110">
    <property type="entry name" value="Reg_prop"/>
</dbReference>
<dbReference type="Pfam" id="PF07495">
    <property type="entry name" value="Y_Y_Y"/>
    <property type="match status" value="1"/>
</dbReference>
<keyword evidence="4" id="KW-0812">Transmembrane</keyword>
<dbReference type="InterPro" id="IPR036890">
    <property type="entry name" value="HATPase_C_sf"/>
</dbReference>
<accession>Q1INV7</accession>
<dbReference type="PROSITE" id="PS50109">
    <property type="entry name" value="HIS_KIN"/>
    <property type="match status" value="1"/>
</dbReference>
<dbReference type="PANTHER" id="PTHR24421:SF62">
    <property type="entry name" value="SENSORY TRANSDUCTION HISTIDINE KINASE"/>
    <property type="match status" value="1"/>
</dbReference>
<protein>
    <submittedName>
        <fullName evidence="6">Periplasmic sensor signal transduction histidine kinase</fullName>
    </submittedName>
</protein>
<name>Q1INV7_KORVE</name>
<dbReference type="Gene3D" id="3.30.565.10">
    <property type="entry name" value="Histidine kinase-like ATPase, C-terminal domain"/>
    <property type="match status" value="1"/>
</dbReference>
<dbReference type="HOGENOM" id="CLU_000445_28_2_0"/>
<dbReference type="Pfam" id="PF07494">
    <property type="entry name" value="Reg_prop"/>
    <property type="match status" value="2"/>
</dbReference>
<dbReference type="Gene3D" id="2.60.40.10">
    <property type="entry name" value="Immunoglobulins"/>
    <property type="match status" value="1"/>
</dbReference>
<dbReference type="GO" id="GO:0046983">
    <property type="term" value="F:protein dimerization activity"/>
    <property type="evidence" value="ECO:0007669"/>
    <property type="project" value="InterPro"/>
</dbReference>
<evidence type="ECO:0000256" key="4">
    <source>
        <dbReference type="SAM" id="Phobius"/>
    </source>
</evidence>